<feature type="transmembrane region" description="Helical" evidence="5">
    <location>
        <begin position="371"/>
        <end position="390"/>
    </location>
</feature>
<dbReference type="InterPro" id="IPR049453">
    <property type="entry name" value="Memb_transporter_dom"/>
</dbReference>
<protein>
    <recommendedName>
        <fullName evidence="6">Integral membrane bound transporter domain-containing protein</fullName>
    </recommendedName>
</protein>
<feature type="transmembrane region" description="Helical" evidence="5">
    <location>
        <begin position="114"/>
        <end position="138"/>
    </location>
</feature>
<evidence type="ECO:0000256" key="2">
    <source>
        <dbReference type="ARBA" id="ARBA00022692"/>
    </source>
</evidence>
<feature type="transmembrane region" description="Helical" evidence="5">
    <location>
        <begin position="12"/>
        <end position="30"/>
    </location>
</feature>
<dbReference type="GO" id="GO:0016020">
    <property type="term" value="C:membrane"/>
    <property type="evidence" value="ECO:0007669"/>
    <property type="project" value="UniProtKB-SubCell"/>
</dbReference>
<keyword evidence="3 5" id="KW-1133">Transmembrane helix</keyword>
<keyword evidence="2 5" id="KW-0812">Transmembrane</keyword>
<accession>A0A2S8JDI0</accession>
<organism evidence="7 8">
    <name type="scientific">Rhodococcus opacus</name>
    <name type="common">Nocardia opaca</name>
    <dbReference type="NCBI Taxonomy" id="37919"/>
    <lineage>
        <taxon>Bacteria</taxon>
        <taxon>Bacillati</taxon>
        <taxon>Actinomycetota</taxon>
        <taxon>Actinomycetes</taxon>
        <taxon>Mycobacteriales</taxon>
        <taxon>Nocardiaceae</taxon>
        <taxon>Rhodococcus</taxon>
    </lineage>
</organism>
<proteinExistence type="predicted"/>
<evidence type="ECO:0000256" key="5">
    <source>
        <dbReference type="SAM" id="Phobius"/>
    </source>
</evidence>
<name>A0A2S8JDI0_RHOOP</name>
<sequence>MGVPLVGAMMAGWHHWVAYLALGSLVALYGKNEPYRRRAGTLTGVGIGLVLAVGAGVWFAGSDTHPAARLLMIGVAAAVAKLMCDAGASGPPGGLILGFASATTAYLPPPVPSVVAVFAATSAGALFAWVVCMCGWVFDPWGPARVAVANALRCAAAISRSDEDRARHTAALAAHSGWLALAASRPRRAGVHGMLVRLNAAAESVVLNPASPDTARGHQLESAASRILRRRPPNLPDLPAPPFLNAFTDSPGSVMLRSRSMVAALHPRSLMMPGAVRVFLGAVVAGGVAQTLHLGHGYWASVTAIAVLSVPSAVASVHRAVQRTLGTGAGLILALLVLSTVSSPLWVSVIVVGCVIVGEIFVVYNYGYGMVWITPTAVLLTALAVPAGPADLTGDRLVATAVGGLVALGCVLAVRNRRSIRALECAIRACEKAVAELRVAEPRGEQQRRKLVPLVAAVRDAYEIVRGEHSIRDVPDEEVVRRFEREFAYS</sequence>
<comment type="caution">
    <text evidence="7">The sequence shown here is derived from an EMBL/GenBank/DDBJ whole genome shotgun (WGS) entry which is preliminary data.</text>
</comment>
<evidence type="ECO:0000256" key="4">
    <source>
        <dbReference type="ARBA" id="ARBA00023136"/>
    </source>
</evidence>
<comment type="subcellular location">
    <subcellularLocation>
        <location evidence="1">Membrane</location>
        <topology evidence="1">Multi-pass membrane protein</topology>
    </subcellularLocation>
</comment>
<evidence type="ECO:0000313" key="8">
    <source>
        <dbReference type="Proteomes" id="UP000239290"/>
    </source>
</evidence>
<feature type="transmembrane region" description="Helical" evidence="5">
    <location>
        <begin position="42"/>
        <end position="61"/>
    </location>
</feature>
<dbReference type="Proteomes" id="UP000239290">
    <property type="component" value="Unassembled WGS sequence"/>
</dbReference>
<dbReference type="Pfam" id="PF13515">
    <property type="entry name" value="FUSC_2"/>
    <property type="match status" value="1"/>
</dbReference>
<gene>
    <name evidence="7" type="ORF">C5613_09410</name>
</gene>
<dbReference type="AlphaFoldDB" id="A0A2S8JDI0"/>
<evidence type="ECO:0000259" key="6">
    <source>
        <dbReference type="Pfam" id="PF13515"/>
    </source>
</evidence>
<feature type="domain" description="Integral membrane bound transporter" evidence="6">
    <location>
        <begin position="285"/>
        <end position="408"/>
    </location>
</feature>
<evidence type="ECO:0000256" key="1">
    <source>
        <dbReference type="ARBA" id="ARBA00004141"/>
    </source>
</evidence>
<feature type="transmembrane region" description="Helical" evidence="5">
    <location>
        <begin position="274"/>
        <end position="292"/>
    </location>
</feature>
<keyword evidence="4 5" id="KW-0472">Membrane</keyword>
<dbReference type="EMBL" id="PUIO01000009">
    <property type="protein sequence ID" value="PQP25065.1"/>
    <property type="molecule type" value="Genomic_DNA"/>
</dbReference>
<evidence type="ECO:0000256" key="3">
    <source>
        <dbReference type="ARBA" id="ARBA00022989"/>
    </source>
</evidence>
<feature type="transmembrane region" description="Helical" evidence="5">
    <location>
        <begin position="396"/>
        <end position="414"/>
    </location>
</feature>
<reference evidence="8" key="1">
    <citation type="submission" date="2018-02" db="EMBL/GenBank/DDBJ databases">
        <title>Draft genome sequencing of Rhodococcus opacus KU647198.</title>
        <authorList>
            <person name="Zheng B.-X."/>
        </authorList>
    </citation>
    <scope>NUCLEOTIDE SEQUENCE [LARGE SCALE GENOMIC DNA]</scope>
    <source>
        <strain evidence="8">04-OD7</strain>
    </source>
</reference>
<evidence type="ECO:0000313" key="7">
    <source>
        <dbReference type="EMBL" id="PQP25065.1"/>
    </source>
</evidence>